<evidence type="ECO:0000313" key="19">
    <source>
        <dbReference type="Proteomes" id="UP000005707"/>
    </source>
</evidence>
<evidence type="ECO:0000259" key="17">
    <source>
        <dbReference type="PROSITE" id="PS51918"/>
    </source>
</evidence>
<keyword evidence="10" id="KW-0408">Iron</keyword>
<dbReference type="eggNOG" id="COG0621">
    <property type="taxonomic scope" value="Bacteria"/>
</dbReference>
<dbReference type="Gene3D" id="3.40.50.12160">
    <property type="entry name" value="Methylthiotransferase, N-terminal domain"/>
    <property type="match status" value="1"/>
</dbReference>
<evidence type="ECO:0000256" key="6">
    <source>
        <dbReference type="ARBA" id="ARBA00022679"/>
    </source>
</evidence>
<dbReference type="Pfam" id="PF00919">
    <property type="entry name" value="UPF0004"/>
    <property type="match status" value="1"/>
</dbReference>
<dbReference type="InterPro" id="IPR013848">
    <property type="entry name" value="Methylthiotransferase_N"/>
</dbReference>
<comment type="function">
    <text evidence="2">Catalyzes the methylthiolation of N6-threonylcarbamoyladenosine (t(6)A), leading to the formation of 2-methylthio-N6-threonylcarbamoyladenosine (ms(2)t(6)A) at position 37 in tRNAs that read codons beginning with adenine.</text>
</comment>
<dbReference type="PROSITE" id="PS51918">
    <property type="entry name" value="RADICAL_SAM"/>
    <property type="match status" value="1"/>
</dbReference>
<dbReference type="InterPro" id="IPR023404">
    <property type="entry name" value="rSAM_horseshoe"/>
</dbReference>
<dbReference type="InterPro" id="IPR058240">
    <property type="entry name" value="rSAM_sf"/>
</dbReference>
<dbReference type="Proteomes" id="UP000005707">
    <property type="component" value="Unassembled WGS sequence"/>
</dbReference>
<evidence type="ECO:0000256" key="14">
    <source>
        <dbReference type="ARBA" id="ARBA00061574"/>
    </source>
</evidence>
<dbReference type="InParanoid" id="U2FLP5"/>
<organism evidence="18 19">
    <name type="scientific">Haloplasma contractile SSD-17B</name>
    <dbReference type="NCBI Taxonomy" id="1033810"/>
    <lineage>
        <taxon>Bacteria</taxon>
        <taxon>Bacillati</taxon>
        <taxon>Mycoplasmatota</taxon>
        <taxon>Mollicutes</taxon>
        <taxon>Haloplasmatales</taxon>
        <taxon>Haloplasmataceae</taxon>
        <taxon>Haloplasma</taxon>
    </lineage>
</organism>
<sequence length="434" mass="49580">MATIAFHTLGCKVNYYETEGIWELFKKEGYEKVDFKEQADVYVINTCTVTNTGDSKSRKEIRRAIRRNPDAVICVTGCYAQTKPNDIEEIDGVDLIIGTNGRDKIIELVNRFLKERQPITYINDVLRDAEFEDLDVNSFSERTRATLKIQEGCNKFCTFCIIPYARGRMRSKKPERVVSQIQQLVDNGHLEVVLTGIHTGGYGIDFEDYDLADLINDIEEKVVGIKKIRISSIEINQLDDKMLDVIKNSKILAKHLHIPLQSGCDTVLKRMNRKYNTSEYLAKIKEIRDILPDIAITTDVIVGFPGESDKEFKDTYDFIEQIQFSELHVFPYSMRTGTKASKMKQQVRKIEKSLRVNELISLSNKLAEAYVEKFKGASLDVIFEEIDKENSDYVIGHTTNYIKVAAKTDQSIIGQVKKVQLIETTYPIAKGIIK</sequence>
<feature type="domain" description="Radical SAM core" evidence="17">
    <location>
        <begin position="139"/>
        <end position="369"/>
    </location>
</feature>
<dbReference type="PANTHER" id="PTHR11918">
    <property type="entry name" value="RADICAL SAM PROTEINS"/>
    <property type="match status" value="1"/>
</dbReference>
<proteinExistence type="inferred from homology"/>
<dbReference type="PANTHER" id="PTHR11918:SF45">
    <property type="entry name" value="THREONYLCARBAMOYLADENOSINE TRNA METHYLTHIOTRANSFERASE"/>
    <property type="match status" value="1"/>
</dbReference>
<dbReference type="InterPro" id="IPR006638">
    <property type="entry name" value="Elp3/MiaA/NifB-like_rSAM"/>
</dbReference>
<dbReference type="FunFam" id="3.40.50.12160:FF:000004">
    <property type="entry name" value="Threonylcarbamoyladenosine tRNA methylthiotransferase MtaB"/>
    <property type="match status" value="1"/>
</dbReference>
<evidence type="ECO:0000256" key="8">
    <source>
        <dbReference type="ARBA" id="ARBA00022694"/>
    </source>
</evidence>
<dbReference type="GO" id="GO:0051539">
    <property type="term" value="F:4 iron, 4 sulfur cluster binding"/>
    <property type="evidence" value="ECO:0007669"/>
    <property type="project" value="UniProtKB-KW"/>
</dbReference>
<dbReference type="GO" id="GO:0035598">
    <property type="term" value="F:tRNA (N(6)-L-threonylcarbamoyladenosine(37)-C(2))-methylthiotransferase activity"/>
    <property type="evidence" value="ECO:0007669"/>
    <property type="project" value="UniProtKB-EC"/>
</dbReference>
<dbReference type="EC" id="2.8.4.5" evidence="3"/>
<dbReference type="InterPro" id="IPR007197">
    <property type="entry name" value="rSAM"/>
</dbReference>
<evidence type="ECO:0000313" key="18">
    <source>
        <dbReference type="EMBL" id="ERJ13675.1"/>
    </source>
</evidence>
<feature type="domain" description="MTTase N-terminal" evidence="16">
    <location>
        <begin position="2"/>
        <end position="114"/>
    </location>
</feature>
<dbReference type="FunCoup" id="U2FLP5">
    <property type="interactions" value="173"/>
</dbReference>
<gene>
    <name evidence="18" type="ORF">HLPCO_000341</name>
</gene>
<keyword evidence="8" id="KW-0819">tRNA processing</keyword>
<dbReference type="SUPFAM" id="SSF102114">
    <property type="entry name" value="Radical SAM enzymes"/>
    <property type="match status" value="1"/>
</dbReference>
<dbReference type="NCBIfam" id="TIGR00089">
    <property type="entry name" value="MiaB/RimO family radical SAM methylthiotransferase"/>
    <property type="match status" value="1"/>
</dbReference>
<evidence type="ECO:0000256" key="1">
    <source>
        <dbReference type="ARBA" id="ARBA00001966"/>
    </source>
</evidence>
<keyword evidence="6" id="KW-0808">Transferase</keyword>
<name>U2FLP5_9MOLU</name>
<dbReference type="InterPro" id="IPR006467">
    <property type="entry name" value="MiaB-like_bact"/>
</dbReference>
<dbReference type="PROSITE" id="PS51449">
    <property type="entry name" value="MTTASE_N"/>
    <property type="match status" value="1"/>
</dbReference>
<evidence type="ECO:0000256" key="5">
    <source>
        <dbReference type="ARBA" id="ARBA00022490"/>
    </source>
</evidence>
<keyword evidence="9" id="KW-0479">Metal-binding</keyword>
<dbReference type="SFLD" id="SFLDS00029">
    <property type="entry name" value="Radical_SAM"/>
    <property type="match status" value="1"/>
</dbReference>
<evidence type="ECO:0000256" key="11">
    <source>
        <dbReference type="ARBA" id="ARBA00023014"/>
    </source>
</evidence>
<dbReference type="InterPro" id="IPR005839">
    <property type="entry name" value="Methylthiotransferase"/>
</dbReference>
<dbReference type="RefSeq" id="WP_008826220.1">
    <property type="nucleotide sequence ID" value="NZ_AFNU02000001.1"/>
</dbReference>
<comment type="catalytic activity">
    <reaction evidence="13">
        <text>N(6)-L-threonylcarbamoyladenosine(37) in tRNA + (sulfur carrier)-SH + AH2 + 2 S-adenosyl-L-methionine = 2-methylsulfanyl-N(6)-L-threonylcarbamoyladenosine(37) in tRNA + (sulfur carrier)-H + 5'-deoxyadenosine + L-methionine + A + S-adenosyl-L-homocysteine + 2 H(+)</text>
        <dbReference type="Rhea" id="RHEA:37075"/>
        <dbReference type="Rhea" id="RHEA-COMP:10163"/>
        <dbReference type="Rhea" id="RHEA-COMP:11092"/>
        <dbReference type="Rhea" id="RHEA-COMP:14737"/>
        <dbReference type="Rhea" id="RHEA-COMP:14739"/>
        <dbReference type="ChEBI" id="CHEBI:13193"/>
        <dbReference type="ChEBI" id="CHEBI:15378"/>
        <dbReference type="ChEBI" id="CHEBI:17319"/>
        <dbReference type="ChEBI" id="CHEBI:17499"/>
        <dbReference type="ChEBI" id="CHEBI:29917"/>
        <dbReference type="ChEBI" id="CHEBI:57844"/>
        <dbReference type="ChEBI" id="CHEBI:57856"/>
        <dbReference type="ChEBI" id="CHEBI:59789"/>
        <dbReference type="ChEBI" id="CHEBI:64428"/>
        <dbReference type="ChEBI" id="CHEBI:74418"/>
        <dbReference type="ChEBI" id="CHEBI:74420"/>
        <dbReference type="EC" id="2.8.4.5"/>
    </reaction>
</comment>
<dbReference type="NCBIfam" id="TIGR01579">
    <property type="entry name" value="MiaB-like-C"/>
    <property type="match status" value="1"/>
</dbReference>
<dbReference type="AlphaFoldDB" id="U2FLP5"/>
<evidence type="ECO:0000256" key="9">
    <source>
        <dbReference type="ARBA" id="ARBA00022723"/>
    </source>
</evidence>
<dbReference type="GO" id="GO:0016491">
    <property type="term" value="F:oxidoreductase activity"/>
    <property type="evidence" value="ECO:0007669"/>
    <property type="project" value="UniProtKB-KW"/>
</dbReference>
<dbReference type="SFLD" id="SFLDG01061">
    <property type="entry name" value="methylthiotransferase"/>
    <property type="match status" value="1"/>
</dbReference>
<dbReference type="OrthoDB" id="9805215at2"/>
<evidence type="ECO:0000256" key="10">
    <source>
        <dbReference type="ARBA" id="ARBA00023004"/>
    </source>
</evidence>
<evidence type="ECO:0000256" key="2">
    <source>
        <dbReference type="ARBA" id="ARBA00002399"/>
    </source>
</evidence>
<keyword evidence="4" id="KW-0004">4Fe-4S</keyword>
<evidence type="ECO:0000256" key="15">
    <source>
        <dbReference type="ARBA" id="ARBA00069898"/>
    </source>
</evidence>
<evidence type="ECO:0000256" key="4">
    <source>
        <dbReference type="ARBA" id="ARBA00022485"/>
    </source>
</evidence>
<evidence type="ECO:0000256" key="3">
    <source>
        <dbReference type="ARBA" id="ARBA00013273"/>
    </source>
</evidence>
<reference evidence="18 19" key="2">
    <citation type="journal article" date="2013" name="PLoS ONE">
        <title>INDIGO - INtegrated Data Warehouse of MIcrobial GenOmes with Examples from the Red Sea Extremophiles.</title>
        <authorList>
            <person name="Alam I."/>
            <person name="Antunes A."/>
            <person name="Kamau A.A."/>
            <person name="Ba Alawi W."/>
            <person name="Kalkatawi M."/>
            <person name="Stingl U."/>
            <person name="Bajic V.B."/>
        </authorList>
    </citation>
    <scope>NUCLEOTIDE SEQUENCE [LARGE SCALE GENOMIC DNA]</scope>
    <source>
        <strain evidence="18 19">SSD-17B</strain>
    </source>
</reference>
<reference evidence="18 19" key="1">
    <citation type="journal article" date="2011" name="J. Bacteriol.">
        <title>Genome sequence of Haloplasma contractile, an unusual contractile bacterium from a deep-sea anoxic brine lake.</title>
        <authorList>
            <person name="Antunes A."/>
            <person name="Alam I."/>
            <person name="El Dorry H."/>
            <person name="Siam R."/>
            <person name="Robertson A."/>
            <person name="Bajic V.B."/>
            <person name="Stingl U."/>
        </authorList>
    </citation>
    <scope>NUCLEOTIDE SEQUENCE [LARGE SCALE GENOMIC DNA]</scope>
    <source>
        <strain evidence="18 19">SSD-17B</strain>
    </source>
</reference>
<evidence type="ECO:0000259" key="16">
    <source>
        <dbReference type="PROSITE" id="PS51449"/>
    </source>
</evidence>
<dbReference type="GO" id="GO:0046872">
    <property type="term" value="F:metal ion binding"/>
    <property type="evidence" value="ECO:0007669"/>
    <property type="project" value="UniProtKB-KW"/>
</dbReference>
<evidence type="ECO:0000256" key="7">
    <source>
        <dbReference type="ARBA" id="ARBA00022691"/>
    </source>
</evidence>
<dbReference type="FunFam" id="3.80.30.20:FF:000001">
    <property type="entry name" value="tRNA-2-methylthio-N(6)-dimethylallyladenosine synthase 2"/>
    <property type="match status" value="1"/>
</dbReference>
<dbReference type="InterPro" id="IPR034557">
    <property type="entry name" value="ThrcA_tRNA_MEthiotransferase"/>
</dbReference>
<keyword evidence="5" id="KW-0963">Cytoplasm</keyword>
<keyword evidence="19" id="KW-1185">Reference proteome</keyword>
<dbReference type="STRING" id="1033810.HLPCO_000341"/>
<evidence type="ECO:0000256" key="12">
    <source>
        <dbReference type="ARBA" id="ARBA00031213"/>
    </source>
</evidence>
<keyword evidence="7" id="KW-0949">S-adenosyl-L-methionine</keyword>
<protein>
    <recommendedName>
        <fullName evidence="15">Threonylcarbamoyladenosine tRNA methylthiotransferase MtaB</fullName>
        <ecNumber evidence="3">2.8.4.5</ecNumber>
    </recommendedName>
    <alternativeName>
        <fullName evidence="12">tRNA-t(6)A37 methylthiotransferase</fullName>
    </alternativeName>
</protein>
<dbReference type="Gene3D" id="3.80.30.20">
    <property type="entry name" value="tm_1862 like domain"/>
    <property type="match status" value="1"/>
</dbReference>
<keyword evidence="11" id="KW-0411">Iron-sulfur</keyword>
<comment type="caution">
    <text evidence="18">The sequence shown here is derived from an EMBL/GenBank/DDBJ whole genome shotgun (WGS) entry which is preliminary data.</text>
</comment>
<accession>U2FLP5</accession>
<comment type="cofactor">
    <cofactor evidence="1">
        <name>[4Fe-4S] cluster</name>
        <dbReference type="ChEBI" id="CHEBI:49883"/>
    </cofactor>
</comment>
<dbReference type="InterPro" id="IPR038135">
    <property type="entry name" value="Methylthiotransferase_N_sf"/>
</dbReference>
<dbReference type="SMART" id="SM00729">
    <property type="entry name" value="Elp3"/>
    <property type="match status" value="1"/>
</dbReference>
<keyword evidence="18" id="KW-0560">Oxidoreductase</keyword>
<comment type="similarity">
    <text evidence="14">Belongs to the methylthiotransferase family. MtaB subfamily.</text>
</comment>
<dbReference type="SFLD" id="SFLDF00295">
    <property type="entry name" value="threonylcarbamoyladenosine_tRN"/>
    <property type="match status" value="1"/>
</dbReference>
<dbReference type="EMBL" id="AFNU02000001">
    <property type="protein sequence ID" value="ERJ13675.1"/>
    <property type="molecule type" value="Genomic_DNA"/>
</dbReference>
<dbReference type="InterPro" id="IPR020612">
    <property type="entry name" value="Methylthiotransferase_CS"/>
</dbReference>
<dbReference type="Pfam" id="PF04055">
    <property type="entry name" value="Radical_SAM"/>
    <property type="match status" value="1"/>
</dbReference>
<dbReference type="PROSITE" id="PS01278">
    <property type="entry name" value="MTTASE_RADICAL"/>
    <property type="match status" value="1"/>
</dbReference>
<dbReference type="SFLD" id="SFLDG01082">
    <property type="entry name" value="B12-binding_domain_containing"/>
    <property type="match status" value="1"/>
</dbReference>
<dbReference type="CDD" id="cd01335">
    <property type="entry name" value="Radical_SAM"/>
    <property type="match status" value="1"/>
</dbReference>
<dbReference type="GO" id="GO:0016853">
    <property type="term" value="F:isomerase activity"/>
    <property type="evidence" value="ECO:0007669"/>
    <property type="project" value="UniProtKB-KW"/>
</dbReference>
<evidence type="ECO:0000256" key="13">
    <source>
        <dbReference type="ARBA" id="ARBA00051661"/>
    </source>
</evidence>